<dbReference type="PANTHER" id="PTHR23504">
    <property type="entry name" value="MAJOR FACILITATOR SUPERFAMILY DOMAIN-CONTAINING PROTEIN 10"/>
    <property type="match status" value="1"/>
</dbReference>
<keyword evidence="4 6" id="KW-1133">Transmembrane helix</keyword>
<evidence type="ECO:0000256" key="3">
    <source>
        <dbReference type="ARBA" id="ARBA00022692"/>
    </source>
</evidence>
<dbReference type="RefSeq" id="XP_056056750.1">
    <property type="nucleotide sequence ID" value="XM_056202160.1"/>
</dbReference>
<feature type="transmembrane region" description="Helical" evidence="6">
    <location>
        <begin position="394"/>
        <end position="418"/>
    </location>
</feature>
<dbReference type="Proteomes" id="UP001144673">
    <property type="component" value="Unassembled WGS sequence"/>
</dbReference>
<dbReference type="InterPro" id="IPR001958">
    <property type="entry name" value="Tet-R_TetA/multi-R_MdtG-like"/>
</dbReference>
<feature type="transmembrane region" description="Helical" evidence="6">
    <location>
        <begin position="67"/>
        <end position="90"/>
    </location>
</feature>
<keyword evidence="5 6" id="KW-0472">Membrane</keyword>
<feature type="transmembrane region" description="Helical" evidence="6">
    <location>
        <begin position="160"/>
        <end position="180"/>
    </location>
</feature>
<dbReference type="EMBL" id="JAJHUN010000006">
    <property type="protein sequence ID" value="KAJ4158383.1"/>
    <property type="molecule type" value="Genomic_DNA"/>
</dbReference>
<dbReference type="Gene3D" id="1.20.1250.20">
    <property type="entry name" value="MFS general substrate transporter like domains"/>
    <property type="match status" value="1"/>
</dbReference>
<dbReference type="KEGG" id="amus:LMH87_008912"/>
<keyword evidence="2" id="KW-0813">Transport</keyword>
<comment type="subcellular location">
    <subcellularLocation>
        <location evidence="1">Membrane</location>
        <topology evidence="1">Multi-pass membrane protein</topology>
    </subcellularLocation>
</comment>
<dbReference type="SUPFAM" id="SSF103473">
    <property type="entry name" value="MFS general substrate transporter"/>
    <property type="match status" value="1"/>
</dbReference>
<dbReference type="CDD" id="cd17330">
    <property type="entry name" value="MFS_SLC46_TetA_like"/>
    <property type="match status" value="1"/>
</dbReference>
<evidence type="ECO:0000256" key="2">
    <source>
        <dbReference type="ARBA" id="ARBA00022448"/>
    </source>
</evidence>
<dbReference type="GO" id="GO:0016020">
    <property type="term" value="C:membrane"/>
    <property type="evidence" value="ECO:0007669"/>
    <property type="project" value="UniProtKB-SubCell"/>
</dbReference>
<dbReference type="PANTHER" id="PTHR23504:SF3">
    <property type="entry name" value="MAJOR FACILITATOR SUPERFAMILY (MFS) PROFILE DOMAIN-CONTAINING PROTEIN"/>
    <property type="match status" value="1"/>
</dbReference>
<dbReference type="GO" id="GO:0022857">
    <property type="term" value="F:transmembrane transporter activity"/>
    <property type="evidence" value="ECO:0007669"/>
    <property type="project" value="InterPro"/>
</dbReference>
<comment type="caution">
    <text evidence="8">The sequence shown here is derived from an EMBL/GenBank/DDBJ whole genome shotgun (WGS) entry which is preliminary data.</text>
</comment>
<evidence type="ECO:0000313" key="9">
    <source>
        <dbReference type="Proteomes" id="UP001144673"/>
    </source>
</evidence>
<dbReference type="PRINTS" id="PR01035">
    <property type="entry name" value="TCRTETA"/>
</dbReference>
<evidence type="ECO:0000256" key="6">
    <source>
        <dbReference type="SAM" id="Phobius"/>
    </source>
</evidence>
<reference evidence="8" key="1">
    <citation type="journal article" date="2023" name="Access Microbiol">
        <title>De-novo genome assembly for Akanthomyces muscarius, a biocontrol agent of insect agricultural pests.</title>
        <authorList>
            <person name="Erdos Z."/>
            <person name="Studholme D.J."/>
            <person name="Raymond B."/>
            <person name="Sharma M."/>
        </authorList>
    </citation>
    <scope>NUCLEOTIDE SEQUENCE</scope>
    <source>
        <strain evidence="8">Ve6</strain>
    </source>
</reference>
<evidence type="ECO:0000256" key="4">
    <source>
        <dbReference type="ARBA" id="ARBA00022989"/>
    </source>
</evidence>
<feature type="transmembrane region" description="Helical" evidence="6">
    <location>
        <begin position="135"/>
        <end position="154"/>
    </location>
</feature>
<feature type="transmembrane region" description="Helical" evidence="6">
    <location>
        <begin position="234"/>
        <end position="258"/>
    </location>
</feature>
<feature type="transmembrane region" description="Helical" evidence="6">
    <location>
        <begin position="102"/>
        <end position="123"/>
    </location>
</feature>
<dbReference type="InterPro" id="IPR020846">
    <property type="entry name" value="MFS_dom"/>
</dbReference>
<dbReference type="PROSITE" id="PS50850">
    <property type="entry name" value="MFS"/>
    <property type="match status" value="1"/>
</dbReference>
<feature type="domain" description="Major facilitator superfamily (MFS) profile" evidence="7">
    <location>
        <begin position="64"/>
        <end position="495"/>
    </location>
</feature>
<gene>
    <name evidence="8" type="ORF">LMH87_008912</name>
</gene>
<feature type="transmembrane region" description="Helical" evidence="6">
    <location>
        <begin position="364"/>
        <end position="382"/>
    </location>
</feature>
<proteinExistence type="predicted"/>
<organism evidence="8 9">
    <name type="scientific">Akanthomyces muscarius</name>
    <name type="common">Entomopathogenic fungus</name>
    <name type="synonym">Lecanicillium muscarium</name>
    <dbReference type="NCBI Taxonomy" id="2231603"/>
    <lineage>
        <taxon>Eukaryota</taxon>
        <taxon>Fungi</taxon>
        <taxon>Dikarya</taxon>
        <taxon>Ascomycota</taxon>
        <taxon>Pezizomycotina</taxon>
        <taxon>Sordariomycetes</taxon>
        <taxon>Hypocreomycetidae</taxon>
        <taxon>Hypocreales</taxon>
        <taxon>Cordycipitaceae</taxon>
        <taxon>Akanthomyces</taxon>
    </lineage>
</organism>
<evidence type="ECO:0000256" key="5">
    <source>
        <dbReference type="ARBA" id="ARBA00023136"/>
    </source>
</evidence>
<dbReference type="GeneID" id="80896071"/>
<dbReference type="Pfam" id="PF07690">
    <property type="entry name" value="MFS_1"/>
    <property type="match status" value="1"/>
</dbReference>
<keyword evidence="9" id="KW-1185">Reference proteome</keyword>
<feature type="transmembrane region" description="Helical" evidence="6">
    <location>
        <begin position="192"/>
        <end position="214"/>
    </location>
</feature>
<feature type="transmembrane region" description="Helical" evidence="6">
    <location>
        <begin position="470"/>
        <end position="487"/>
    </location>
</feature>
<accession>A0A9W8QI51</accession>
<sequence>MSSLLKIGGTAINEGHEAEETTPLLSSGADLSGAAANSANLSGAVENGDAATPPPPDKPLPKLQMFLLCYARLMEPIAFFAIFPYIAAMVQRNGRLPESDVGFYSGLIESLFSITQMTVLIVWGRLADRLGRKPVLVWSLAGMAVGPALFGMATTLPQMILFRCVAGIFSGSTLIIRTMIFDHCTPATQAQAFSWFAFAGNVGILIGPIVGGFLADPAGQYPGLFGGCKFFEDYPYAAPGFAVSAIAATGVVTSIFFLEETLDKDAQKTRQQAGSNKAEQLSIWQLMRTSGIPTVLFVNASVMIMAFAFTALLPVVLFTPVDIGGLGLSPFQISIYMAIQGLSQAVWLIGIFPPVHRRIGTKKLLMACALGYPFFFLAYVALNELLRAGTPTATTWAWIVGPLAAIVGPGVSMAFTGVQLALNDASPDPHVMGTLNGIALTIASGLRSFVPGLTTALYAVGVREQILRGHLTWIVLIPVSMLMLTVIPQLPNDKQPVASTAPEDESDL</sequence>
<dbReference type="InterPro" id="IPR036259">
    <property type="entry name" value="MFS_trans_sf"/>
</dbReference>
<keyword evidence="3 6" id="KW-0812">Transmembrane</keyword>
<protein>
    <recommendedName>
        <fullName evidence="7">Major facilitator superfamily (MFS) profile domain-containing protein</fullName>
    </recommendedName>
</protein>
<dbReference type="AlphaFoldDB" id="A0A9W8QI51"/>
<evidence type="ECO:0000259" key="7">
    <source>
        <dbReference type="PROSITE" id="PS50850"/>
    </source>
</evidence>
<feature type="transmembrane region" description="Helical" evidence="6">
    <location>
        <begin position="295"/>
        <end position="321"/>
    </location>
</feature>
<dbReference type="InterPro" id="IPR011701">
    <property type="entry name" value="MFS"/>
</dbReference>
<feature type="transmembrane region" description="Helical" evidence="6">
    <location>
        <begin position="333"/>
        <end position="352"/>
    </location>
</feature>
<name>A0A9W8QI51_AKAMU</name>
<evidence type="ECO:0000313" key="8">
    <source>
        <dbReference type="EMBL" id="KAJ4158383.1"/>
    </source>
</evidence>
<evidence type="ECO:0000256" key="1">
    <source>
        <dbReference type="ARBA" id="ARBA00004141"/>
    </source>
</evidence>